<evidence type="ECO:0000256" key="1">
    <source>
        <dbReference type="SAM" id="MobiDB-lite"/>
    </source>
</evidence>
<evidence type="ECO:0000313" key="2">
    <source>
        <dbReference type="EMBL" id="PVH36176.1"/>
    </source>
</evidence>
<reference evidence="2" key="1">
    <citation type="submission" date="2018-04" db="EMBL/GenBank/DDBJ databases">
        <title>WGS assembly of Panicum hallii.</title>
        <authorList>
            <person name="Lovell J."/>
            <person name="Jenkins J."/>
            <person name="Lowry D."/>
            <person name="Mamidi S."/>
            <person name="Sreedasyam A."/>
            <person name="Weng X."/>
            <person name="Barry K."/>
            <person name="Bonette J."/>
            <person name="Campitelli B."/>
            <person name="Daum C."/>
            <person name="Gordon S."/>
            <person name="Gould B."/>
            <person name="Lipzen A."/>
            <person name="Macqueen A."/>
            <person name="Palacio-Mejia J."/>
            <person name="Plott C."/>
            <person name="Shakirov E."/>
            <person name="Shu S."/>
            <person name="Yoshinaga Y."/>
            <person name="Zane M."/>
            <person name="Rokhsar D."/>
            <person name="Grimwood J."/>
            <person name="Schmutz J."/>
            <person name="Juenger T."/>
        </authorList>
    </citation>
    <scope>NUCLEOTIDE SEQUENCE [LARGE SCALE GENOMIC DNA]</scope>
    <source>
        <strain evidence="2">FIL2</strain>
    </source>
</reference>
<organism evidence="2">
    <name type="scientific">Panicum hallii</name>
    <dbReference type="NCBI Taxonomy" id="206008"/>
    <lineage>
        <taxon>Eukaryota</taxon>
        <taxon>Viridiplantae</taxon>
        <taxon>Streptophyta</taxon>
        <taxon>Embryophyta</taxon>
        <taxon>Tracheophyta</taxon>
        <taxon>Spermatophyta</taxon>
        <taxon>Magnoliopsida</taxon>
        <taxon>Liliopsida</taxon>
        <taxon>Poales</taxon>
        <taxon>Poaceae</taxon>
        <taxon>PACMAD clade</taxon>
        <taxon>Panicoideae</taxon>
        <taxon>Panicodae</taxon>
        <taxon>Paniceae</taxon>
        <taxon>Panicinae</taxon>
        <taxon>Panicum</taxon>
        <taxon>Panicum sect. Panicum</taxon>
    </lineage>
</organism>
<gene>
    <name evidence="2" type="ORF">PAHAL_6G014300</name>
</gene>
<dbReference type="Gramene" id="PVH36176">
    <property type="protein sequence ID" value="PVH36176"/>
    <property type="gene ID" value="PAHAL_6G014300"/>
</dbReference>
<dbReference type="EMBL" id="CM008051">
    <property type="protein sequence ID" value="PVH36176.1"/>
    <property type="molecule type" value="Genomic_DNA"/>
</dbReference>
<proteinExistence type="predicted"/>
<accession>A0A2T8IET8</accession>
<sequence>MIRPTPSSSSSAPVPSATLPPAASARNSLARIRTVTRWPGGTSGGGVHGCTAAGLVVAAALTSTLQATTLLQQDDLDAQLPMDRSISD</sequence>
<name>A0A2T8IET8_9POAL</name>
<dbReference type="Proteomes" id="UP000243499">
    <property type="component" value="Chromosome 6"/>
</dbReference>
<dbReference type="AlphaFoldDB" id="A0A2T8IET8"/>
<feature type="region of interest" description="Disordered" evidence="1">
    <location>
        <begin position="1"/>
        <end position="26"/>
    </location>
</feature>
<protein>
    <submittedName>
        <fullName evidence="2">Uncharacterized protein</fullName>
    </submittedName>
</protein>
<feature type="compositionally biased region" description="Low complexity" evidence="1">
    <location>
        <begin position="1"/>
        <end position="25"/>
    </location>
</feature>